<keyword evidence="2" id="KW-1185">Reference proteome</keyword>
<gene>
    <name evidence="1" type="ORF">ACF05T_26495</name>
</gene>
<evidence type="ECO:0008006" key="3">
    <source>
        <dbReference type="Google" id="ProtNLM"/>
    </source>
</evidence>
<proteinExistence type="predicted"/>
<dbReference type="Proteomes" id="UP001603013">
    <property type="component" value="Unassembled WGS sequence"/>
</dbReference>
<protein>
    <recommendedName>
        <fullName evidence="3">Chaplin domain-containing protein</fullName>
    </recommendedName>
</protein>
<evidence type="ECO:0000313" key="2">
    <source>
        <dbReference type="Proteomes" id="UP001603013"/>
    </source>
</evidence>
<comment type="caution">
    <text evidence="1">The sequence shown here is derived from an EMBL/GenBank/DDBJ whole genome shotgun (WGS) entry which is preliminary data.</text>
</comment>
<sequence>MVGSISMLGAGVASADDASHYGGGNGADPALCHQEIHQGTVQNGLINIADVGLGLLGNGSAPARANQQICANGPVFAENEAESGSNESELTLDVL</sequence>
<dbReference type="RefSeq" id="WP_391936563.1">
    <property type="nucleotide sequence ID" value="NZ_JBIBSM010000016.1"/>
</dbReference>
<reference evidence="1 2" key="1">
    <citation type="submission" date="2024-10" db="EMBL/GenBank/DDBJ databases">
        <title>The Natural Products Discovery Center: Release of the First 8490 Sequenced Strains for Exploring Actinobacteria Biosynthetic Diversity.</title>
        <authorList>
            <person name="Kalkreuter E."/>
            <person name="Kautsar S.A."/>
            <person name="Yang D."/>
            <person name="Bader C.D."/>
            <person name="Teijaro C.N."/>
            <person name="Fluegel L."/>
            <person name="Davis C.M."/>
            <person name="Simpson J.R."/>
            <person name="Lauterbach L."/>
            <person name="Steele A.D."/>
            <person name="Gui C."/>
            <person name="Meng S."/>
            <person name="Li G."/>
            <person name="Viehrig K."/>
            <person name="Ye F."/>
            <person name="Su P."/>
            <person name="Kiefer A.F."/>
            <person name="Nichols A."/>
            <person name="Cepeda A.J."/>
            <person name="Yan W."/>
            <person name="Fan B."/>
            <person name="Jiang Y."/>
            <person name="Adhikari A."/>
            <person name="Zheng C.-J."/>
            <person name="Schuster L."/>
            <person name="Cowan T.M."/>
            <person name="Smanski M.J."/>
            <person name="Chevrette M.G."/>
            <person name="De Carvalho L.P.S."/>
            <person name="Shen B."/>
        </authorList>
    </citation>
    <scope>NUCLEOTIDE SEQUENCE [LARGE SCALE GENOMIC DNA]</scope>
    <source>
        <strain evidence="1 2">NPDC015755</strain>
    </source>
</reference>
<name>A0ABW6YID9_9ACTN</name>
<organism evidence="1 2">
    <name type="scientific">Streptomyces lateritius</name>
    <dbReference type="NCBI Taxonomy" id="67313"/>
    <lineage>
        <taxon>Bacteria</taxon>
        <taxon>Bacillati</taxon>
        <taxon>Actinomycetota</taxon>
        <taxon>Actinomycetes</taxon>
        <taxon>Kitasatosporales</taxon>
        <taxon>Streptomycetaceae</taxon>
        <taxon>Streptomyces</taxon>
    </lineage>
</organism>
<dbReference type="EMBL" id="JBIBSM010000016">
    <property type="protein sequence ID" value="MFF8279627.1"/>
    <property type="molecule type" value="Genomic_DNA"/>
</dbReference>
<evidence type="ECO:0000313" key="1">
    <source>
        <dbReference type="EMBL" id="MFF8279627.1"/>
    </source>
</evidence>
<accession>A0ABW6YID9</accession>